<dbReference type="PANTHER" id="PTHR34265:SF1">
    <property type="entry name" value="TYPE III PANTOTHENATE KINASE"/>
    <property type="match status" value="1"/>
</dbReference>
<keyword evidence="9" id="KW-0630">Potassium</keyword>
<keyword evidence="6" id="KW-0547">Nucleotide-binding</keyword>
<dbReference type="PANTHER" id="PTHR34265">
    <property type="entry name" value="TYPE III PANTOTHENATE KINASE"/>
    <property type="match status" value="1"/>
</dbReference>
<reference evidence="13" key="1">
    <citation type="submission" date="2018-05" db="EMBL/GenBank/DDBJ databases">
        <authorList>
            <person name="Lanie J.A."/>
            <person name="Ng W.-L."/>
            <person name="Kazmierczak K.M."/>
            <person name="Andrzejewski T.M."/>
            <person name="Davidsen T.M."/>
            <person name="Wayne K.J."/>
            <person name="Tettelin H."/>
            <person name="Glass J.I."/>
            <person name="Rusch D."/>
            <person name="Podicherti R."/>
            <person name="Tsui H.-C.T."/>
            <person name="Winkler M.E."/>
        </authorList>
    </citation>
    <scope>NUCLEOTIDE SEQUENCE</scope>
</reference>
<name>A0A382XB80_9ZZZZ</name>
<keyword evidence="7" id="KW-0418">Kinase</keyword>
<dbReference type="SUPFAM" id="SSF53067">
    <property type="entry name" value="Actin-like ATPase domain"/>
    <property type="match status" value="2"/>
</dbReference>
<dbReference type="GO" id="GO:0005737">
    <property type="term" value="C:cytoplasm"/>
    <property type="evidence" value="ECO:0007669"/>
    <property type="project" value="UniProtKB-SubCell"/>
</dbReference>
<keyword evidence="5" id="KW-0808">Transferase</keyword>
<evidence type="ECO:0000256" key="7">
    <source>
        <dbReference type="ARBA" id="ARBA00022777"/>
    </source>
</evidence>
<comment type="subunit">
    <text evidence="3">Homodimer.</text>
</comment>
<evidence type="ECO:0000256" key="1">
    <source>
        <dbReference type="ARBA" id="ARBA00001958"/>
    </source>
</evidence>
<keyword evidence="4" id="KW-0963">Cytoplasm</keyword>
<accession>A0A382XB80</accession>
<evidence type="ECO:0000256" key="12">
    <source>
        <dbReference type="ARBA" id="ARBA00040883"/>
    </source>
</evidence>
<keyword evidence="10" id="KW-0173">Coenzyme A biosynthesis</keyword>
<evidence type="ECO:0000256" key="11">
    <source>
        <dbReference type="ARBA" id="ARBA00038036"/>
    </source>
</evidence>
<evidence type="ECO:0000313" key="13">
    <source>
        <dbReference type="EMBL" id="SVD68124.1"/>
    </source>
</evidence>
<evidence type="ECO:0000256" key="6">
    <source>
        <dbReference type="ARBA" id="ARBA00022741"/>
    </source>
</evidence>
<evidence type="ECO:0000256" key="8">
    <source>
        <dbReference type="ARBA" id="ARBA00022840"/>
    </source>
</evidence>
<dbReference type="GO" id="GO:0004594">
    <property type="term" value="F:pantothenate kinase activity"/>
    <property type="evidence" value="ECO:0007669"/>
    <property type="project" value="InterPro"/>
</dbReference>
<comment type="subcellular location">
    <subcellularLocation>
        <location evidence="2">Cytoplasm</location>
    </subcellularLocation>
</comment>
<protein>
    <recommendedName>
        <fullName evidence="12">Type III pantothenate kinase</fullName>
    </recommendedName>
</protein>
<feature type="non-terminal residue" evidence="13">
    <location>
        <position position="250"/>
    </location>
</feature>
<evidence type="ECO:0000256" key="4">
    <source>
        <dbReference type="ARBA" id="ARBA00022490"/>
    </source>
</evidence>
<dbReference type="CDD" id="cd24015">
    <property type="entry name" value="ASKHA_NBD_PanK-III"/>
    <property type="match status" value="1"/>
</dbReference>
<dbReference type="GO" id="GO:0015937">
    <property type="term" value="P:coenzyme A biosynthetic process"/>
    <property type="evidence" value="ECO:0007669"/>
    <property type="project" value="UniProtKB-KW"/>
</dbReference>
<dbReference type="HAMAP" id="MF_01274">
    <property type="entry name" value="Pantothen_kinase_3"/>
    <property type="match status" value="1"/>
</dbReference>
<gene>
    <name evidence="13" type="ORF">METZ01_LOCUS420978</name>
</gene>
<evidence type="ECO:0000256" key="10">
    <source>
        <dbReference type="ARBA" id="ARBA00022993"/>
    </source>
</evidence>
<keyword evidence="8" id="KW-0067">ATP-binding</keyword>
<dbReference type="InterPro" id="IPR043129">
    <property type="entry name" value="ATPase_NBD"/>
</dbReference>
<evidence type="ECO:0000256" key="2">
    <source>
        <dbReference type="ARBA" id="ARBA00004496"/>
    </source>
</evidence>
<evidence type="ECO:0000256" key="3">
    <source>
        <dbReference type="ARBA" id="ARBA00011738"/>
    </source>
</evidence>
<dbReference type="EMBL" id="UINC01166269">
    <property type="protein sequence ID" value="SVD68124.1"/>
    <property type="molecule type" value="Genomic_DNA"/>
</dbReference>
<evidence type="ECO:0000256" key="9">
    <source>
        <dbReference type="ARBA" id="ARBA00022958"/>
    </source>
</evidence>
<evidence type="ECO:0000256" key="5">
    <source>
        <dbReference type="ARBA" id="ARBA00022679"/>
    </source>
</evidence>
<dbReference type="NCBIfam" id="TIGR00671">
    <property type="entry name" value="baf"/>
    <property type="match status" value="1"/>
</dbReference>
<dbReference type="InterPro" id="IPR004619">
    <property type="entry name" value="Type_III_PanK"/>
</dbReference>
<comment type="cofactor">
    <cofactor evidence="1">
        <name>K(+)</name>
        <dbReference type="ChEBI" id="CHEBI:29103"/>
    </cofactor>
</comment>
<comment type="similarity">
    <text evidence="11">Belongs to the type III pantothenate kinase family.</text>
</comment>
<proteinExistence type="inferred from homology"/>
<sequence>MIVIDIGNTDIVIGIYTNNKLDKILRFNTKTKKTIELIKSRFTNQYIHRLKIKYKICILSSVVPEINNKILSLFKSLKFKVLNININNIPFDVQFNYQSKELGSDRIANTLAAIQKYGKNCLIIDFGTATTFDVIKNNKYKGGVIAPGIAISHDALVRYASKLKKIPIIRTKILIGKNTKDSMQSGFYWGYISLINGVIDKIIKQQRFKPAIILTGGLANIFKKEISKKTEHEPNLTLNGLYLIGKIKYA</sequence>
<dbReference type="Pfam" id="PF03309">
    <property type="entry name" value="Pan_kinase"/>
    <property type="match status" value="1"/>
</dbReference>
<dbReference type="Gene3D" id="3.30.420.40">
    <property type="match status" value="2"/>
</dbReference>
<dbReference type="AlphaFoldDB" id="A0A382XB80"/>
<organism evidence="13">
    <name type="scientific">marine metagenome</name>
    <dbReference type="NCBI Taxonomy" id="408172"/>
    <lineage>
        <taxon>unclassified sequences</taxon>
        <taxon>metagenomes</taxon>
        <taxon>ecological metagenomes</taxon>
    </lineage>
</organism>
<dbReference type="GO" id="GO:0005524">
    <property type="term" value="F:ATP binding"/>
    <property type="evidence" value="ECO:0007669"/>
    <property type="project" value="UniProtKB-KW"/>
</dbReference>